<dbReference type="InterPro" id="IPR036641">
    <property type="entry name" value="HPT_dom_sf"/>
</dbReference>
<proteinExistence type="predicted"/>
<dbReference type="AlphaFoldDB" id="A0A518FV74"/>
<name>A0A518FV74_9PLAN</name>
<evidence type="ECO:0000313" key="5">
    <source>
        <dbReference type="Proteomes" id="UP000320839"/>
    </source>
</evidence>
<feature type="domain" description="HPt" evidence="3">
    <location>
        <begin position="28"/>
        <end position="129"/>
    </location>
</feature>
<dbReference type="Proteomes" id="UP000320839">
    <property type="component" value="Chromosome"/>
</dbReference>
<organism evidence="4 5">
    <name type="scientific">Gimesia panareensis</name>
    <dbReference type="NCBI Taxonomy" id="2527978"/>
    <lineage>
        <taxon>Bacteria</taxon>
        <taxon>Pseudomonadati</taxon>
        <taxon>Planctomycetota</taxon>
        <taxon>Planctomycetia</taxon>
        <taxon>Planctomycetales</taxon>
        <taxon>Planctomycetaceae</taxon>
        <taxon>Gimesia</taxon>
    </lineage>
</organism>
<protein>
    <recommendedName>
        <fullName evidence="3">HPt domain-containing protein</fullName>
    </recommendedName>
</protein>
<dbReference type="PROSITE" id="PS50894">
    <property type="entry name" value="HPT"/>
    <property type="match status" value="1"/>
</dbReference>
<reference evidence="4 5" key="1">
    <citation type="submission" date="2019-02" db="EMBL/GenBank/DDBJ databases">
        <title>Deep-cultivation of Planctomycetes and their phenomic and genomic characterization uncovers novel biology.</title>
        <authorList>
            <person name="Wiegand S."/>
            <person name="Jogler M."/>
            <person name="Boedeker C."/>
            <person name="Pinto D."/>
            <person name="Vollmers J."/>
            <person name="Rivas-Marin E."/>
            <person name="Kohn T."/>
            <person name="Peeters S.H."/>
            <person name="Heuer A."/>
            <person name="Rast P."/>
            <person name="Oberbeckmann S."/>
            <person name="Bunk B."/>
            <person name="Jeske O."/>
            <person name="Meyerdierks A."/>
            <person name="Storesund J.E."/>
            <person name="Kallscheuer N."/>
            <person name="Luecker S."/>
            <person name="Lage O.M."/>
            <person name="Pohl T."/>
            <person name="Merkel B.J."/>
            <person name="Hornburger P."/>
            <person name="Mueller R.-W."/>
            <person name="Bruemmer F."/>
            <person name="Labrenz M."/>
            <person name="Spormann A.M."/>
            <person name="Op den Camp H."/>
            <person name="Overmann J."/>
            <person name="Amann R."/>
            <person name="Jetten M.S.M."/>
            <person name="Mascher T."/>
            <person name="Medema M.H."/>
            <person name="Devos D.P."/>
            <person name="Kaster A.-K."/>
            <person name="Ovreas L."/>
            <person name="Rohde M."/>
            <person name="Galperin M.Y."/>
            <person name="Jogler C."/>
        </authorList>
    </citation>
    <scope>NUCLEOTIDE SEQUENCE [LARGE SCALE GENOMIC DNA]</scope>
    <source>
        <strain evidence="4 5">Pan153</strain>
    </source>
</reference>
<dbReference type="OrthoDB" id="273243at2"/>
<feature type="coiled-coil region" evidence="2">
    <location>
        <begin position="97"/>
        <end position="124"/>
    </location>
</feature>
<dbReference type="GO" id="GO:0004672">
    <property type="term" value="F:protein kinase activity"/>
    <property type="evidence" value="ECO:0007669"/>
    <property type="project" value="UniProtKB-ARBA"/>
</dbReference>
<feature type="modified residue" description="Phosphohistidine" evidence="1">
    <location>
        <position position="67"/>
    </location>
</feature>
<evidence type="ECO:0000256" key="2">
    <source>
        <dbReference type="SAM" id="Coils"/>
    </source>
</evidence>
<dbReference type="InterPro" id="IPR008207">
    <property type="entry name" value="Sig_transdc_His_kin_Hpt_dom"/>
</dbReference>
<dbReference type="RefSeq" id="WP_145458289.1">
    <property type="nucleotide sequence ID" value="NZ_CP036317.1"/>
</dbReference>
<sequence length="129" mass="14259">MTNSISTENAGTWRLIEPEKVLDMAVNDVEFLTELIDLFSALAPEQIQEIQHAIDSYDAELLSGVAHAFKGMVGNYTQAGPYPLLQSLENDGKSAELEGCRVKFNSLEREVAELLTELETLKTQVSQSL</sequence>
<evidence type="ECO:0000256" key="1">
    <source>
        <dbReference type="PROSITE-ProRule" id="PRU00110"/>
    </source>
</evidence>
<keyword evidence="2" id="KW-0175">Coiled coil</keyword>
<dbReference type="SUPFAM" id="SSF47226">
    <property type="entry name" value="Histidine-containing phosphotransfer domain, HPT domain"/>
    <property type="match status" value="1"/>
</dbReference>
<evidence type="ECO:0000313" key="4">
    <source>
        <dbReference type="EMBL" id="QDV20242.1"/>
    </source>
</evidence>
<keyword evidence="1" id="KW-0597">Phosphoprotein</keyword>
<dbReference type="EMBL" id="CP036317">
    <property type="protein sequence ID" value="QDV20242.1"/>
    <property type="molecule type" value="Genomic_DNA"/>
</dbReference>
<evidence type="ECO:0000259" key="3">
    <source>
        <dbReference type="PROSITE" id="PS50894"/>
    </source>
</evidence>
<dbReference type="GO" id="GO:0000160">
    <property type="term" value="P:phosphorelay signal transduction system"/>
    <property type="evidence" value="ECO:0007669"/>
    <property type="project" value="InterPro"/>
</dbReference>
<gene>
    <name evidence="4" type="ORF">Pan153_49160</name>
</gene>
<accession>A0A518FV74</accession>
<dbReference type="Gene3D" id="1.20.120.160">
    <property type="entry name" value="HPT domain"/>
    <property type="match status" value="1"/>
</dbReference>